<accession>A0A2I0QT46</accession>
<dbReference type="Pfam" id="PF17247">
    <property type="entry name" value="DUF5316"/>
    <property type="match status" value="1"/>
</dbReference>
<dbReference type="AlphaFoldDB" id="A0A2I0QT46"/>
<evidence type="ECO:0000313" key="2">
    <source>
        <dbReference type="EMBL" id="PKR77496.1"/>
    </source>
</evidence>
<dbReference type="RefSeq" id="WP_101332324.1">
    <property type="nucleotide sequence ID" value="NZ_PJNH01000003.1"/>
</dbReference>
<proteinExistence type="predicted"/>
<keyword evidence="1" id="KW-1133">Transmembrane helix</keyword>
<keyword evidence="1" id="KW-0812">Transmembrane</keyword>
<sequence length="101" mass="11001">MNLKLIIVGLLNTLCAVIYGFVTSDWDMVLKVIGVSALLPLLVAGLLSGAFVSGDRNRANYHSENKMDNDDKRKWIIGLVLLSAPNAAFLLVLIIIGLITY</sequence>
<evidence type="ECO:0008006" key="4">
    <source>
        <dbReference type="Google" id="ProtNLM"/>
    </source>
</evidence>
<evidence type="ECO:0000313" key="3">
    <source>
        <dbReference type="Proteomes" id="UP000243524"/>
    </source>
</evidence>
<feature type="transmembrane region" description="Helical" evidence="1">
    <location>
        <begin position="28"/>
        <end position="54"/>
    </location>
</feature>
<dbReference type="OrthoDB" id="1927595at2"/>
<feature type="transmembrane region" description="Helical" evidence="1">
    <location>
        <begin position="75"/>
        <end position="99"/>
    </location>
</feature>
<organism evidence="2 3">
    <name type="scientific">Halalkalibacillus sediminis</name>
    <dbReference type="NCBI Taxonomy" id="2018042"/>
    <lineage>
        <taxon>Bacteria</taxon>
        <taxon>Bacillati</taxon>
        <taxon>Bacillota</taxon>
        <taxon>Bacilli</taxon>
        <taxon>Bacillales</taxon>
        <taxon>Bacillaceae</taxon>
        <taxon>Halalkalibacillus</taxon>
    </lineage>
</organism>
<feature type="transmembrane region" description="Helical" evidence="1">
    <location>
        <begin position="5"/>
        <end position="22"/>
    </location>
</feature>
<gene>
    <name evidence="2" type="ORF">CEY16_12280</name>
</gene>
<comment type="caution">
    <text evidence="2">The sequence shown here is derived from an EMBL/GenBank/DDBJ whole genome shotgun (WGS) entry which is preliminary data.</text>
</comment>
<dbReference type="InterPro" id="IPR035167">
    <property type="entry name" value="DUF5316"/>
</dbReference>
<evidence type="ECO:0000256" key="1">
    <source>
        <dbReference type="SAM" id="Phobius"/>
    </source>
</evidence>
<keyword evidence="1" id="KW-0472">Membrane</keyword>
<keyword evidence="3" id="KW-1185">Reference proteome</keyword>
<name>A0A2I0QT46_9BACI</name>
<dbReference type="Proteomes" id="UP000243524">
    <property type="component" value="Unassembled WGS sequence"/>
</dbReference>
<reference evidence="2 3" key="1">
    <citation type="submission" date="2017-06" db="EMBL/GenBank/DDBJ databases">
        <title>the draft geome sequence of Illustriluteabacillus marina B3227.</title>
        <authorList>
            <person name="He R.-H."/>
            <person name="Du Z.-J."/>
        </authorList>
    </citation>
    <scope>NUCLEOTIDE SEQUENCE [LARGE SCALE GENOMIC DNA]</scope>
    <source>
        <strain evidence="2 3">B3227</strain>
    </source>
</reference>
<protein>
    <recommendedName>
        <fullName evidence="4">DUF5316 domain-containing protein</fullName>
    </recommendedName>
</protein>
<dbReference type="EMBL" id="PJNH01000003">
    <property type="protein sequence ID" value="PKR77496.1"/>
    <property type="molecule type" value="Genomic_DNA"/>
</dbReference>